<evidence type="ECO:0008006" key="4">
    <source>
        <dbReference type="Google" id="ProtNLM"/>
    </source>
</evidence>
<name>A0A1F4YGS5_9BACT</name>
<evidence type="ECO:0000256" key="1">
    <source>
        <dbReference type="SAM" id="Phobius"/>
    </source>
</evidence>
<keyword evidence="1" id="KW-0812">Transmembrane</keyword>
<dbReference type="Proteomes" id="UP000178176">
    <property type="component" value="Unassembled WGS sequence"/>
</dbReference>
<feature type="transmembrane region" description="Helical" evidence="1">
    <location>
        <begin position="233"/>
        <end position="253"/>
    </location>
</feature>
<organism evidence="2 3">
    <name type="scientific">Candidatus Amesbacteria bacterium RIFCSPHIGHO2_01_FULL_48_32b</name>
    <dbReference type="NCBI Taxonomy" id="1797253"/>
    <lineage>
        <taxon>Bacteria</taxon>
        <taxon>Candidatus Amesiibacteriota</taxon>
    </lineage>
</organism>
<sequence>MKWLSRGLWVVVWLAFFARGMIMLDPDFGWHLRLGEMTVSEGLAKSEPFSYSMPSYYFVDYEWLTNAAIYWMYEWAGMAGLAAVFALLAMLALEAAVPEKWREYRWPGLILGWAVLWGRSGVRPQVLSWVLLAVVVRMLDRQNWKRWRWAFGILMAVWANLHGSWPVGLAAAAVVIGWRWLEARKIEFEDIAAGGLGALAVLVNPYGWKLAYEVGRQMIWGGKLMRIGIQEWLPWYTSVELAFWMLLVLAMALGWRYRRAIGREWWAVAAFLAWAGTASLRNMALFAVMGVPLAAEGVGRLRAESDGKRFGVVYRLLAGLAGVLLGVEVALFGIEYMLTGERGYYPVRTVEYLRTLDYRGNLFSNYGWGGYLIWKYPEKKVYIDGRMSNFVGDEKPGETGYVFREYLGIGEDEITLGEIFNKYDVEVVLWPRKKPGRMVWNIKLPAVFGGRDEKIKDFWEEMDNLGWDKIYEDETAVVYRRPSG</sequence>
<keyword evidence="1" id="KW-0472">Membrane</keyword>
<keyword evidence="1" id="KW-1133">Transmembrane helix</keyword>
<feature type="transmembrane region" description="Helical" evidence="1">
    <location>
        <begin position="147"/>
        <end position="178"/>
    </location>
</feature>
<evidence type="ECO:0000313" key="2">
    <source>
        <dbReference type="EMBL" id="OGC93157.1"/>
    </source>
</evidence>
<feature type="transmembrane region" description="Helical" evidence="1">
    <location>
        <begin position="190"/>
        <end position="208"/>
    </location>
</feature>
<feature type="transmembrane region" description="Helical" evidence="1">
    <location>
        <begin position="7"/>
        <end position="24"/>
    </location>
</feature>
<feature type="transmembrane region" description="Helical" evidence="1">
    <location>
        <begin position="75"/>
        <end position="97"/>
    </location>
</feature>
<dbReference type="EMBL" id="MEXH01000002">
    <property type="protein sequence ID" value="OGC93157.1"/>
    <property type="molecule type" value="Genomic_DNA"/>
</dbReference>
<feature type="transmembrane region" description="Helical" evidence="1">
    <location>
        <begin position="312"/>
        <end position="334"/>
    </location>
</feature>
<protein>
    <recommendedName>
        <fullName evidence="4">Glycosyltransferase RgtA/B/C/D-like domain-containing protein</fullName>
    </recommendedName>
</protein>
<evidence type="ECO:0000313" key="3">
    <source>
        <dbReference type="Proteomes" id="UP000178176"/>
    </source>
</evidence>
<accession>A0A1F4YGS5</accession>
<dbReference type="AlphaFoldDB" id="A0A1F4YGS5"/>
<proteinExistence type="predicted"/>
<feature type="transmembrane region" description="Helical" evidence="1">
    <location>
        <begin position="265"/>
        <end position="292"/>
    </location>
</feature>
<comment type="caution">
    <text evidence="2">The sequence shown here is derived from an EMBL/GenBank/DDBJ whole genome shotgun (WGS) entry which is preliminary data.</text>
</comment>
<gene>
    <name evidence="2" type="ORF">A2876_01280</name>
</gene>
<reference evidence="2 3" key="1">
    <citation type="journal article" date="2016" name="Nat. Commun.">
        <title>Thousands of microbial genomes shed light on interconnected biogeochemical processes in an aquifer system.</title>
        <authorList>
            <person name="Anantharaman K."/>
            <person name="Brown C.T."/>
            <person name="Hug L.A."/>
            <person name="Sharon I."/>
            <person name="Castelle C.J."/>
            <person name="Probst A.J."/>
            <person name="Thomas B.C."/>
            <person name="Singh A."/>
            <person name="Wilkins M.J."/>
            <person name="Karaoz U."/>
            <person name="Brodie E.L."/>
            <person name="Williams K.H."/>
            <person name="Hubbard S.S."/>
            <person name="Banfield J.F."/>
        </authorList>
    </citation>
    <scope>NUCLEOTIDE SEQUENCE [LARGE SCALE GENOMIC DNA]</scope>
</reference>